<dbReference type="GO" id="GO:0003955">
    <property type="term" value="F:NAD(P)H dehydrogenase (quinone) activity"/>
    <property type="evidence" value="ECO:0007669"/>
    <property type="project" value="TreeGrafter"/>
</dbReference>
<evidence type="ECO:0000313" key="4">
    <source>
        <dbReference type="Proteomes" id="UP000295334"/>
    </source>
</evidence>
<dbReference type="PANTHER" id="PTHR30546">
    <property type="entry name" value="FLAVODOXIN-RELATED PROTEIN WRBA-RELATED"/>
    <property type="match status" value="1"/>
</dbReference>
<feature type="domain" description="Flavodoxin-like" evidence="2">
    <location>
        <begin position="6"/>
        <end position="153"/>
    </location>
</feature>
<dbReference type="SUPFAM" id="SSF52218">
    <property type="entry name" value="Flavoproteins"/>
    <property type="match status" value="1"/>
</dbReference>
<dbReference type="GO" id="GO:0010181">
    <property type="term" value="F:FMN binding"/>
    <property type="evidence" value="ECO:0007669"/>
    <property type="project" value="InterPro"/>
</dbReference>
<dbReference type="InterPro" id="IPR001226">
    <property type="entry name" value="Flavodoxin_CS"/>
</dbReference>
<dbReference type="Pfam" id="PF03358">
    <property type="entry name" value="FMN_red"/>
    <property type="match status" value="1"/>
</dbReference>
<accession>A0A4R1B8C8</accession>
<dbReference type="Proteomes" id="UP000295334">
    <property type="component" value="Unassembled WGS sequence"/>
</dbReference>
<dbReference type="InterPro" id="IPR005025">
    <property type="entry name" value="FMN_Rdtase-like_dom"/>
</dbReference>
<organism evidence="3 4">
    <name type="scientific">Flaviaesturariibacter flavus</name>
    <dbReference type="NCBI Taxonomy" id="2502780"/>
    <lineage>
        <taxon>Bacteria</taxon>
        <taxon>Pseudomonadati</taxon>
        <taxon>Bacteroidota</taxon>
        <taxon>Chitinophagia</taxon>
        <taxon>Chitinophagales</taxon>
        <taxon>Chitinophagaceae</taxon>
        <taxon>Flaviaestuariibacter</taxon>
    </lineage>
</organism>
<protein>
    <submittedName>
        <fullName evidence="3">Flavodoxin family protein</fullName>
    </submittedName>
</protein>
<keyword evidence="4" id="KW-1185">Reference proteome</keyword>
<dbReference type="GO" id="GO:0009055">
    <property type="term" value="F:electron transfer activity"/>
    <property type="evidence" value="ECO:0007669"/>
    <property type="project" value="InterPro"/>
</dbReference>
<dbReference type="PROSITE" id="PS50902">
    <property type="entry name" value="FLAVODOXIN_LIKE"/>
    <property type="match status" value="1"/>
</dbReference>
<dbReference type="InterPro" id="IPR029039">
    <property type="entry name" value="Flavoprotein-like_sf"/>
</dbReference>
<name>A0A4R1B8C8_9BACT</name>
<dbReference type="Gene3D" id="3.40.50.360">
    <property type="match status" value="1"/>
</dbReference>
<dbReference type="GO" id="GO:0016020">
    <property type="term" value="C:membrane"/>
    <property type="evidence" value="ECO:0007669"/>
    <property type="project" value="TreeGrafter"/>
</dbReference>
<dbReference type="EMBL" id="SJZI01000052">
    <property type="protein sequence ID" value="TCJ12149.1"/>
    <property type="molecule type" value="Genomic_DNA"/>
</dbReference>
<dbReference type="PROSITE" id="PS00201">
    <property type="entry name" value="FLAVODOXIN"/>
    <property type="match status" value="1"/>
</dbReference>
<dbReference type="AlphaFoldDB" id="A0A4R1B8C8"/>
<evidence type="ECO:0000259" key="2">
    <source>
        <dbReference type="PROSITE" id="PS50902"/>
    </source>
</evidence>
<sequence>MTTPQIAIIYYSRGGHTQRIAEAIKKRLTAGAADVLLVPVAEVPAKMEAIMEAQTLIFRTPTNFGNVAAPFKEFMDSTGAFWYKQAWKNKLAAGFTVSSTTNGDKLHTFVSLALFAAQHSMVWIPLGVLPRFINDQQTDGQNRLASYWPHGSM</sequence>
<dbReference type="InterPro" id="IPR008254">
    <property type="entry name" value="Flavodoxin/NO_synth"/>
</dbReference>
<evidence type="ECO:0000256" key="1">
    <source>
        <dbReference type="ARBA" id="ARBA00001917"/>
    </source>
</evidence>
<gene>
    <name evidence="3" type="ORF">EPD60_16490</name>
</gene>
<comment type="caution">
    <text evidence="3">The sequence shown here is derived from an EMBL/GenBank/DDBJ whole genome shotgun (WGS) entry which is preliminary data.</text>
</comment>
<evidence type="ECO:0000313" key="3">
    <source>
        <dbReference type="EMBL" id="TCJ12149.1"/>
    </source>
</evidence>
<proteinExistence type="predicted"/>
<dbReference type="PANTHER" id="PTHR30546:SF23">
    <property type="entry name" value="FLAVOPROTEIN-LIKE PROTEIN YCP4-RELATED"/>
    <property type="match status" value="1"/>
</dbReference>
<comment type="cofactor">
    <cofactor evidence="1">
        <name>FMN</name>
        <dbReference type="ChEBI" id="CHEBI:58210"/>
    </cofactor>
</comment>
<reference evidence="3 4" key="1">
    <citation type="submission" date="2019-03" db="EMBL/GenBank/DDBJ databases">
        <authorList>
            <person name="Kim M.K.M."/>
        </authorList>
    </citation>
    <scope>NUCLEOTIDE SEQUENCE [LARGE SCALE GENOMIC DNA]</scope>
    <source>
        <strain evidence="3 4">17J68-12</strain>
    </source>
</reference>